<organism evidence="1 2">
    <name type="scientific">Hypericibacter adhaerens</name>
    <dbReference type="NCBI Taxonomy" id="2602016"/>
    <lineage>
        <taxon>Bacteria</taxon>
        <taxon>Pseudomonadati</taxon>
        <taxon>Pseudomonadota</taxon>
        <taxon>Alphaproteobacteria</taxon>
        <taxon>Rhodospirillales</taxon>
        <taxon>Dongiaceae</taxon>
        <taxon>Hypericibacter</taxon>
    </lineage>
</organism>
<dbReference type="SUPFAM" id="SSF52540">
    <property type="entry name" value="P-loop containing nucleoside triphosphate hydrolases"/>
    <property type="match status" value="1"/>
</dbReference>
<keyword evidence="2" id="KW-1185">Reference proteome</keyword>
<evidence type="ECO:0008006" key="3">
    <source>
        <dbReference type="Google" id="ProtNLM"/>
    </source>
</evidence>
<dbReference type="Proteomes" id="UP000325797">
    <property type="component" value="Chromosome"/>
</dbReference>
<sequence length="377" mass="41671">MRNGSRKRLYLHLGMHKTGTTSLQYFMKSHEQWLSEKGILYPRSGRGPGSFPQHVAGSLALMTEEERLGTTHGDKAFDGLDYAKIVADLKDEIAVSTCPCAVLSSEIFSVMRHDSIERFGAAFSEFDVVPVLFVRNFPDYIDAIYQLLSITYRTSWSIEKCLSVYEGAFSLASRAEAWAAVAFDKRIRVINFDGIRERGVVDTFMREIGAPIGELLLNGKEERLLVSAPAYLVAIARALRQQGRKEEEIDKVLQGFSRLAVAEPQTNLPADIRHELKQKYLEQLALLRASRSVVGLEVNDRSEAVLAAIDNKVLVDDLAGAVMAISRALAAQNVKATARSSPETRAETLGSALRGRLSAVASRLRSLRQVLSATGQR</sequence>
<accession>A0A5J6MVL6</accession>
<gene>
    <name evidence="1" type="ORF">FRZ61_16470</name>
</gene>
<dbReference type="EMBL" id="CP042582">
    <property type="protein sequence ID" value="QEX21718.1"/>
    <property type="molecule type" value="Genomic_DNA"/>
</dbReference>
<dbReference type="InterPro" id="IPR027417">
    <property type="entry name" value="P-loop_NTPase"/>
</dbReference>
<dbReference type="AlphaFoldDB" id="A0A5J6MVL6"/>
<name>A0A5J6MVL6_9PROT</name>
<protein>
    <recommendedName>
        <fullName evidence="3">Sulfotransferase domain-containing protein</fullName>
    </recommendedName>
</protein>
<proteinExistence type="predicted"/>
<evidence type="ECO:0000313" key="1">
    <source>
        <dbReference type="EMBL" id="QEX21718.1"/>
    </source>
</evidence>
<dbReference type="KEGG" id="hadh:FRZ61_16470"/>
<reference evidence="1 2" key="1">
    <citation type="submission" date="2019-08" db="EMBL/GenBank/DDBJ databases">
        <title>Hyperibacter terrae gen. nov., sp. nov. and Hyperibacter viscosus sp. nov., two new members in the family Rhodospirillaceae isolated from the rhizosphere of Hypericum perforatum.</title>
        <authorList>
            <person name="Noviana Z."/>
        </authorList>
    </citation>
    <scope>NUCLEOTIDE SEQUENCE [LARGE SCALE GENOMIC DNA]</scope>
    <source>
        <strain evidence="1 2">R5959</strain>
    </source>
</reference>
<evidence type="ECO:0000313" key="2">
    <source>
        <dbReference type="Proteomes" id="UP000325797"/>
    </source>
</evidence>